<name>A0A1V3XPJ0_MYCKA</name>
<feature type="region of interest" description="Disordered" evidence="1">
    <location>
        <begin position="1"/>
        <end position="23"/>
    </location>
</feature>
<protein>
    <submittedName>
        <fullName evidence="2">Uncharacterized protein</fullName>
    </submittedName>
</protein>
<accession>A0A1V3XPJ0</accession>
<gene>
    <name evidence="2" type="ORF">BZL29_2858</name>
</gene>
<dbReference type="InterPro" id="IPR006311">
    <property type="entry name" value="TAT_signal"/>
</dbReference>
<evidence type="ECO:0000313" key="3">
    <source>
        <dbReference type="Proteomes" id="UP000188532"/>
    </source>
</evidence>
<dbReference type="PROSITE" id="PS51318">
    <property type="entry name" value="TAT"/>
    <property type="match status" value="1"/>
</dbReference>
<evidence type="ECO:0000256" key="1">
    <source>
        <dbReference type="SAM" id="MobiDB-lite"/>
    </source>
</evidence>
<organism evidence="2 3">
    <name type="scientific">Mycobacterium kansasii</name>
    <dbReference type="NCBI Taxonomy" id="1768"/>
    <lineage>
        <taxon>Bacteria</taxon>
        <taxon>Bacillati</taxon>
        <taxon>Actinomycetota</taxon>
        <taxon>Actinomycetes</taxon>
        <taxon>Mycobacteriales</taxon>
        <taxon>Mycobacteriaceae</taxon>
        <taxon>Mycobacterium</taxon>
    </lineage>
</organism>
<feature type="region of interest" description="Disordered" evidence="1">
    <location>
        <begin position="96"/>
        <end position="128"/>
    </location>
</feature>
<dbReference type="Proteomes" id="UP000188532">
    <property type="component" value="Unassembled WGS sequence"/>
</dbReference>
<sequence length="128" mass="13361">MDSSMAPGHRRRRWLRSLGGAGGPAVAAARCRARVAPVAAAGTAEVSAQVPVVPAATLACYSATEALAAQEEPPAALPAGRRHRWTRRVAHRFRRKRWQRRAWGTPGTGGQGGDGGQLLGVPGKPGTP</sequence>
<evidence type="ECO:0000313" key="2">
    <source>
        <dbReference type="EMBL" id="OOK81115.1"/>
    </source>
</evidence>
<comment type="caution">
    <text evidence="2">The sequence shown here is derived from an EMBL/GenBank/DDBJ whole genome shotgun (WGS) entry which is preliminary data.</text>
</comment>
<dbReference type="AlphaFoldDB" id="A0A1V3XPJ0"/>
<reference evidence="2 3" key="1">
    <citation type="submission" date="2017-02" db="EMBL/GenBank/DDBJ databases">
        <title>Complete genome sequences of Mycobacterium kansasii strains isolated from rhesus macaques.</title>
        <authorList>
            <person name="Panda A."/>
            <person name="Nagaraj S."/>
            <person name="Zhao X."/>
            <person name="Tettelin H."/>
            <person name="Detolla L.J."/>
        </authorList>
    </citation>
    <scope>NUCLEOTIDE SEQUENCE [LARGE SCALE GENOMIC DNA]</scope>
    <source>
        <strain evidence="2 3">11-3469</strain>
    </source>
</reference>
<feature type="compositionally biased region" description="Gly residues" evidence="1">
    <location>
        <begin position="106"/>
        <end position="118"/>
    </location>
</feature>
<proteinExistence type="predicted"/>
<dbReference type="EMBL" id="MVBN01000002">
    <property type="protein sequence ID" value="OOK81115.1"/>
    <property type="molecule type" value="Genomic_DNA"/>
</dbReference>